<accession>A0A401GPH0</accession>
<proteinExistence type="predicted"/>
<keyword evidence="3" id="KW-1185">Reference proteome</keyword>
<protein>
    <submittedName>
        <fullName evidence="2">Uncharacterized protein</fullName>
    </submittedName>
</protein>
<dbReference type="OrthoDB" id="413520at2759"/>
<dbReference type="InParanoid" id="A0A401GPH0"/>
<feature type="region of interest" description="Disordered" evidence="1">
    <location>
        <begin position="1"/>
        <end position="27"/>
    </location>
</feature>
<dbReference type="AlphaFoldDB" id="A0A401GPH0"/>
<feature type="compositionally biased region" description="Polar residues" evidence="1">
    <location>
        <begin position="12"/>
        <end position="25"/>
    </location>
</feature>
<reference evidence="2 3" key="1">
    <citation type="journal article" date="2018" name="Sci. Rep.">
        <title>Genome sequence of the cauliflower mushroom Sparassis crispa (Hanabiratake) and its association with beneficial usage.</title>
        <authorList>
            <person name="Kiyama R."/>
            <person name="Furutani Y."/>
            <person name="Kawaguchi K."/>
            <person name="Nakanishi T."/>
        </authorList>
    </citation>
    <scope>NUCLEOTIDE SEQUENCE [LARGE SCALE GENOMIC DNA]</scope>
</reference>
<dbReference type="RefSeq" id="XP_027614962.1">
    <property type="nucleotide sequence ID" value="XM_027759161.1"/>
</dbReference>
<name>A0A401GPH0_9APHY</name>
<sequence>MRRYSDRLQPIRTRSSSVGTTNNSRTEYRPSMADVTYNTSFPSLIRTLSALTGVHCEQPVECSCETGVATQSKSPLILLEYNERDAAERTLWNMMCEVGIKFEQVGEKVGSGGEPAEIWVGSVLP</sequence>
<evidence type="ECO:0000313" key="2">
    <source>
        <dbReference type="EMBL" id="GBE84049.1"/>
    </source>
</evidence>
<dbReference type="STRING" id="139825.A0A401GPH0"/>
<comment type="caution">
    <text evidence="2">The sequence shown here is derived from an EMBL/GenBank/DDBJ whole genome shotgun (WGS) entry which is preliminary data.</text>
</comment>
<dbReference type="Proteomes" id="UP000287166">
    <property type="component" value="Unassembled WGS sequence"/>
</dbReference>
<organism evidence="2 3">
    <name type="scientific">Sparassis crispa</name>
    <dbReference type="NCBI Taxonomy" id="139825"/>
    <lineage>
        <taxon>Eukaryota</taxon>
        <taxon>Fungi</taxon>
        <taxon>Dikarya</taxon>
        <taxon>Basidiomycota</taxon>
        <taxon>Agaricomycotina</taxon>
        <taxon>Agaricomycetes</taxon>
        <taxon>Polyporales</taxon>
        <taxon>Sparassidaceae</taxon>
        <taxon>Sparassis</taxon>
    </lineage>
</organism>
<dbReference type="EMBL" id="BFAD01000006">
    <property type="protein sequence ID" value="GBE84049.1"/>
    <property type="molecule type" value="Genomic_DNA"/>
</dbReference>
<dbReference type="GeneID" id="38780966"/>
<evidence type="ECO:0000256" key="1">
    <source>
        <dbReference type="SAM" id="MobiDB-lite"/>
    </source>
</evidence>
<gene>
    <name evidence="2" type="ORF">SCP_0600260</name>
</gene>
<evidence type="ECO:0000313" key="3">
    <source>
        <dbReference type="Proteomes" id="UP000287166"/>
    </source>
</evidence>